<dbReference type="NCBIfam" id="TIGR00654">
    <property type="entry name" value="PhzF_family"/>
    <property type="match status" value="1"/>
</dbReference>
<gene>
    <name evidence="2" type="ORF">GC722_14010</name>
</gene>
<feature type="active site" evidence="1">
    <location>
        <position position="49"/>
    </location>
</feature>
<dbReference type="AlphaFoldDB" id="A0A6A9UYZ0"/>
<dbReference type="Proteomes" id="UP000435304">
    <property type="component" value="Unassembled WGS sequence"/>
</dbReference>
<evidence type="ECO:0000256" key="1">
    <source>
        <dbReference type="PIRSR" id="PIRSR016184-1"/>
    </source>
</evidence>
<dbReference type="Gene3D" id="3.10.310.10">
    <property type="entry name" value="Diaminopimelate Epimerase, Chain A, domain 1"/>
    <property type="match status" value="2"/>
</dbReference>
<proteinExistence type="predicted"/>
<evidence type="ECO:0000313" key="2">
    <source>
        <dbReference type="EMBL" id="MVA77132.1"/>
    </source>
</evidence>
<dbReference type="InterPro" id="IPR003719">
    <property type="entry name" value="Phenazine_PhzF-like"/>
</dbReference>
<keyword evidence="3" id="KW-1185">Reference proteome</keyword>
<dbReference type="RefSeq" id="WP_156611219.1">
    <property type="nucleotide sequence ID" value="NZ_WPCU01000010.1"/>
</dbReference>
<reference evidence="2 3" key="1">
    <citation type="submission" date="2019-12" db="EMBL/GenBank/DDBJ databases">
        <title>Auraticoccus cholistani sp. nov., an actinomycete isolated from soil of Cholistan desert.</title>
        <authorList>
            <person name="Cheema M.T."/>
        </authorList>
    </citation>
    <scope>NUCLEOTIDE SEQUENCE [LARGE SCALE GENOMIC DNA]</scope>
    <source>
        <strain evidence="2 3">F435</strain>
    </source>
</reference>
<name>A0A6A9UYZ0_9ACTN</name>
<comment type="caution">
    <text evidence="2">The sequence shown here is derived from an EMBL/GenBank/DDBJ whole genome shotgun (WGS) entry which is preliminary data.</text>
</comment>
<keyword evidence="2" id="KW-0413">Isomerase</keyword>
<dbReference type="EMBL" id="WPCU01000010">
    <property type="protein sequence ID" value="MVA77132.1"/>
    <property type="molecule type" value="Genomic_DNA"/>
</dbReference>
<dbReference type="SUPFAM" id="SSF54506">
    <property type="entry name" value="Diaminopimelate epimerase-like"/>
    <property type="match status" value="1"/>
</dbReference>
<evidence type="ECO:0000313" key="3">
    <source>
        <dbReference type="Proteomes" id="UP000435304"/>
    </source>
</evidence>
<protein>
    <submittedName>
        <fullName evidence="2">PhzF family phenazine biosynthesis isomerase</fullName>
    </submittedName>
</protein>
<dbReference type="GO" id="GO:0005737">
    <property type="term" value="C:cytoplasm"/>
    <property type="evidence" value="ECO:0007669"/>
    <property type="project" value="TreeGrafter"/>
</dbReference>
<sequence>MSTHPFRQVDVFGSPGRAVSGNPLAVVLAAEGVDEETMRSFASWTNLSETTFLLPPTVPGADYRVRIFTPARALPFAGHPTLGSAAAWLAAGGVPAGEVVVQECGAGLVPVRRDGELLAFRAPELLRHEPVDAELRERVARGLRLPPEALLEVVWIVNGPSWIGVRLADAEQVLAVEPDPVPLTGLDVGLVGPHPAGGPADVEVRGLVGEGGLVEDPVTGSLNAGIAQWLIGSGRLPARYTAAQGTRLGRAGRVHVRQEDDGTWIGGAVTPVVTGTVELPRR</sequence>
<dbReference type="PANTHER" id="PTHR13774">
    <property type="entry name" value="PHENAZINE BIOSYNTHESIS PROTEIN"/>
    <property type="match status" value="1"/>
</dbReference>
<dbReference type="Pfam" id="PF02567">
    <property type="entry name" value="PhzC-PhzF"/>
    <property type="match status" value="1"/>
</dbReference>
<organism evidence="2 3">
    <name type="scientific">Auraticoccus cholistanensis</name>
    <dbReference type="NCBI Taxonomy" id="2656650"/>
    <lineage>
        <taxon>Bacteria</taxon>
        <taxon>Bacillati</taxon>
        <taxon>Actinomycetota</taxon>
        <taxon>Actinomycetes</taxon>
        <taxon>Propionibacteriales</taxon>
        <taxon>Propionibacteriaceae</taxon>
        <taxon>Auraticoccus</taxon>
    </lineage>
</organism>
<dbReference type="GO" id="GO:0016853">
    <property type="term" value="F:isomerase activity"/>
    <property type="evidence" value="ECO:0007669"/>
    <property type="project" value="UniProtKB-KW"/>
</dbReference>
<dbReference type="PIRSF" id="PIRSF016184">
    <property type="entry name" value="PhzC_PhzF"/>
    <property type="match status" value="1"/>
</dbReference>
<accession>A0A6A9UYZ0</accession>
<dbReference type="PANTHER" id="PTHR13774:SF32">
    <property type="entry name" value="ANTISENSE-ENHANCING SEQUENCE 1"/>
    <property type="match status" value="1"/>
</dbReference>